<evidence type="ECO:0000256" key="1">
    <source>
        <dbReference type="SAM" id="Coils"/>
    </source>
</evidence>
<evidence type="ECO:0000313" key="4">
    <source>
        <dbReference type="Proteomes" id="UP000202921"/>
    </source>
</evidence>
<keyword evidence="1" id="KW-0175">Coiled coil</keyword>
<evidence type="ECO:0000256" key="2">
    <source>
        <dbReference type="SAM" id="MobiDB-lite"/>
    </source>
</evidence>
<proteinExistence type="predicted"/>
<dbReference type="RefSeq" id="NP_059196.1">
    <property type="nucleotide sequence ID" value="NC_002331.1"/>
</dbReference>
<name>Q9PYZ5_GVXN</name>
<protein>
    <submittedName>
        <fullName evidence="3">ORF48</fullName>
    </submittedName>
</protein>
<organism evidence="3 4">
    <name type="scientific">Xestia c-nigrum granulosis virus</name>
    <name type="common">XnGV</name>
    <name type="synonym">Xestia c-nigrum granulovirus</name>
    <dbReference type="NCBI Taxonomy" id="51677"/>
    <lineage>
        <taxon>Viruses</taxon>
        <taxon>Viruses incertae sedis</taxon>
        <taxon>Naldaviricetes</taxon>
        <taxon>Lefavirales</taxon>
        <taxon>Baculoviridae</taxon>
        <taxon>Betabaculovirus</taxon>
        <taxon>Betabaculovirus xecnigri</taxon>
    </lineage>
</organism>
<feature type="coiled-coil region" evidence="1">
    <location>
        <begin position="51"/>
        <end position="159"/>
    </location>
</feature>
<dbReference type="Proteomes" id="UP000202921">
    <property type="component" value="Segment"/>
</dbReference>
<gene>
    <name evidence="3" type="primary">ORF48</name>
</gene>
<dbReference type="EMBL" id="AF162221">
    <property type="protein sequence ID" value="AAF05162.1"/>
    <property type="molecule type" value="Genomic_DNA"/>
</dbReference>
<feature type="coiled-coil region" evidence="1">
    <location>
        <begin position="189"/>
        <end position="239"/>
    </location>
</feature>
<feature type="compositionally biased region" description="Polar residues" evidence="2">
    <location>
        <begin position="562"/>
        <end position="577"/>
    </location>
</feature>
<reference evidence="3 4" key="1">
    <citation type="journal article" date="1999" name="Virology">
        <title>Sequence analysis of the Xestia c-nigrum granulovirus genome.</title>
        <authorList>
            <person name="Hayakawa T."/>
            <person name="Ko R."/>
            <person name="Okano K."/>
            <person name="Seong S.I."/>
            <person name="Goto C."/>
            <person name="Maeda S."/>
        </authorList>
    </citation>
    <scope>NUCLEOTIDE SEQUENCE [LARGE SCALE GENOMIC DNA]</scope>
</reference>
<keyword evidence="4" id="KW-1185">Reference proteome</keyword>
<feature type="compositionally biased region" description="Low complexity" evidence="2">
    <location>
        <begin position="578"/>
        <end position="591"/>
    </location>
</feature>
<organismHost>
    <name type="scientific">Xestia</name>
    <dbReference type="NCBI Taxonomy" id="320016"/>
</organismHost>
<evidence type="ECO:0000313" key="3">
    <source>
        <dbReference type="EMBL" id="AAF05162.1"/>
    </source>
</evidence>
<feature type="region of interest" description="Disordered" evidence="2">
    <location>
        <begin position="562"/>
        <end position="595"/>
    </location>
</feature>
<dbReference type="KEGG" id="vg:1442282"/>
<dbReference type="GeneID" id="1442282"/>
<sequence>MAPTYADASTNINLSNDSANMATQTDNITEDLTRNIAEQQLFEPNDTDRDLRDCLQEAASLREQLMELNQELIVMRTEIMSLQQRLVDRNGENDQLQNTIRQQSTTIKQLQGDNLRLQTDNNELHTYGTNTINELNQKLTECEQTLADHKNNQDKLIAEIENDAGNIIEEELAKNQSTSNTNKQLYAYIKYLQNTLTEANALNAQLRTQLQECIDSNNSDNLIEQIRLLTENKTTLLQETAILNDKVLNSEKLLENVTQELEHTVVTKNNDIAGLRNQLNECRADLNACNDRHENPLEFNESLCSQEFSYLFRSHKMFQVVKEFVEEIMTSINVPEQFVNEWVSQEILTKHMMDSAKDVILEKILTISAPTSNVLEETVAAVVNELNPPVVETSYIPENVSPVINTVRERSPMREENLGKNRRREKPIPVETVVSIEQPVVNTSIGQEATTIIRDGNSPDTTSIVNEEHSSPVIIRNITPVRDIVIEVDEPQSLFTKRKLETPEVSPQKRNKITTTTETTAEATDNITANDTTKIIETTKINETTNDKTITKKPGRRVTLQTVRTSPYSVPSTSSKRYPTPSTSSAPYPESRSNRLPNYVTTYTITTRPGPPTSISLSGTADEVQHMKEMLTFYRALYLNYAKLAMNTEMYIQYLDNVQRWFSILPYYCKTMPTISKAPELTVFTFDTNIPSGKVSPEQMRLMNDLTYDALNALGLLSSNLSAMEAYIDELIDYDQKLRQTTCTPDLPQLPALPDNLIPVPKFKLTKESELARFYSSRKASGRPNENLFGTTDKALSYVDRLEMKYGGGSRRKQITQSEIEWYEKAPSDMTPLKRTKKP</sequence>
<accession>Q9PYZ5</accession>